<proteinExistence type="predicted"/>
<name>A0A2D4M9K6_9SAUR</name>
<evidence type="ECO:0000313" key="1">
    <source>
        <dbReference type="EMBL" id="LAB30065.1"/>
    </source>
</evidence>
<accession>A0A2D4M9K6</accession>
<reference evidence="1" key="2">
    <citation type="submission" date="2017-11" db="EMBL/GenBank/DDBJ databases">
        <title>Coralsnake Venomics: Analyses of Venom Gland Transcriptomes and Proteomes of Six Brazilian Taxa.</title>
        <authorList>
            <person name="Aird S.D."/>
            <person name="Jorge da Silva N."/>
            <person name="Qiu L."/>
            <person name="Villar-Briones A."/>
            <person name="Aparecida-Saddi V."/>
            <person name="Campos-Telles M.P."/>
            <person name="Grau M."/>
            <person name="Mikheyev A.S."/>
        </authorList>
    </citation>
    <scope>NUCLEOTIDE SEQUENCE</scope>
    <source>
        <tissue evidence="1">Venom_gland</tissue>
    </source>
</reference>
<protein>
    <submittedName>
        <fullName evidence="1">Uncharacterized protein</fullName>
    </submittedName>
</protein>
<dbReference type="AlphaFoldDB" id="A0A2D4M9K6"/>
<organism evidence="1">
    <name type="scientific">Micrurus spixii</name>
    <name type="common">Amazon coral snake</name>
    <dbReference type="NCBI Taxonomy" id="129469"/>
    <lineage>
        <taxon>Eukaryota</taxon>
        <taxon>Metazoa</taxon>
        <taxon>Chordata</taxon>
        <taxon>Craniata</taxon>
        <taxon>Vertebrata</taxon>
        <taxon>Euteleostomi</taxon>
        <taxon>Lepidosauria</taxon>
        <taxon>Squamata</taxon>
        <taxon>Bifurcata</taxon>
        <taxon>Unidentata</taxon>
        <taxon>Episquamata</taxon>
        <taxon>Toxicofera</taxon>
        <taxon>Serpentes</taxon>
        <taxon>Colubroidea</taxon>
        <taxon>Elapidae</taxon>
        <taxon>Elapinae</taxon>
        <taxon>Micrurus</taxon>
    </lineage>
</organism>
<reference evidence="1" key="1">
    <citation type="submission" date="2017-07" db="EMBL/GenBank/DDBJ databases">
        <authorList>
            <person name="Mikheyev A."/>
            <person name="Grau M."/>
        </authorList>
    </citation>
    <scope>NUCLEOTIDE SEQUENCE</scope>
    <source>
        <tissue evidence="1">Venom_gland</tissue>
    </source>
</reference>
<sequence>MLPQLCFFPPHCLTFWNADLGTGIAHYKGLPVTNKTQFHTFGYCLSPNDFSSASFSHSFIFINIHSGTRIIGKKAYSVCIYILWRGMNCKRISRHIMGNIKSKEFFSTIVSSNGY</sequence>
<dbReference type="EMBL" id="IACM01073204">
    <property type="protein sequence ID" value="LAB30065.1"/>
    <property type="molecule type" value="Transcribed_RNA"/>
</dbReference>